<dbReference type="Gene3D" id="3.40.630.30">
    <property type="match status" value="1"/>
</dbReference>
<keyword evidence="3" id="KW-1185">Reference proteome</keyword>
<dbReference type="SUPFAM" id="SSF55729">
    <property type="entry name" value="Acyl-CoA N-acyltransferases (Nat)"/>
    <property type="match status" value="1"/>
</dbReference>
<evidence type="ECO:0008006" key="4">
    <source>
        <dbReference type="Google" id="ProtNLM"/>
    </source>
</evidence>
<sequence length="190" mass="20419">MDNIVQRFSENVQDAAPESDATPADGAKSKSAKAWEERFDDADFVADMYIDRHSHYVLSCEFDGAPSGLVALNDPALTGKRPPQRGALSVVGLVSHPLSQGVGGALVEAAATISQIRGYSGDLLLAPIGDASRAFYLAVGFVPDGDKLRLTPSAPENQHLWTGDDGQWRLRKYLEKPIAATKQDLTDARP</sequence>
<name>A0ABX2EGR4_9BURK</name>
<evidence type="ECO:0000313" key="3">
    <source>
        <dbReference type="Proteomes" id="UP000737171"/>
    </source>
</evidence>
<evidence type="ECO:0000313" key="2">
    <source>
        <dbReference type="EMBL" id="NRF67817.1"/>
    </source>
</evidence>
<comment type="caution">
    <text evidence="2">The sequence shown here is derived from an EMBL/GenBank/DDBJ whole genome shotgun (WGS) entry which is preliminary data.</text>
</comment>
<accession>A0ABX2EGR4</accession>
<organism evidence="2 3">
    <name type="scientific">Pseudaquabacterium terrae</name>
    <dbReference type="NCBI Taxonomy" id="2732868"/>
    <lineage>
        <taxon>Bacteria</taxon>
        <taxon>Pseudomonadati</taxon>
        <taxon>Pseudomonadota</taxon>
        <taxon>Betaproteobacteria</taxon>
        <taxon>Burkholderiales</taxon>
        <taxon>Sphaerotilaceae</taxon>
        <taxon>Pseudaquabacterium</taxon>
    </lineage>
</organism>
<feature type="region of interest" description="Disordered" evidence="1">
    <location>
        <begin position="1"/>
        <end position="32"/>
    </location>
</feature>
<dbReference type="Proteomes" id="UP000737171">
    <property type="component" value="Unassembled WGS sequence"/>
</dbReference>
<evidence type="ECO:0000256" key="1">
    <source>
        <dbReference type="SAM" id="MobiDB-lite"/>
    </source>
</evidence>
<feature type="compositionally biased region" description="Polar residues" evidence="1">
    <location>
        <begin position="1"/>
        <end position="12"/>
    </location>
</feature>
<dbReference type="RefSeq" id="WP_173122901.1">
    <property type="nucleotide sequence ID" value="NZ_JABRWJ010000003.1"/>
</dbReference>
<proteinExistence type="predicted"/>
<protein>
    <recommendedName>
        <fullName evidence="4">N-acetyltransferase domain-containing protein</fullName>
    </recommendedName>
</protein>
<gene>
    <name evidence="2" type="ORF">HLB44_12560</name>
</gene>
<reference evidence="2 3" key="1">
    <citation type="submission" date="2020-05" db="EMBL/GenBank/DDBJ databases">
        <title>Aquincola sp. isolate from soil.</title>
        <authorList>
            <person name="Han J."/>
            <person name="Kim D.-U."/>
        </authorList>
    </citation>
    <scope>NUCLEOTIDE SEQUENCE [LARGE SCALE GENOMIC DNA]</scope>
    <source>
        <strain evidence="2 3">S2</strain>
    </source>
</reference>
<dbReference type="EMBL" id="JABRWJ010000003">
    <property type="protein sequence ID" value="NRF67817.1"/>
    <property type="molecule type" value="Genomic_DNA"/>
</dbReference>
<dbReference type="InterPro" id="IPR016181">
    <property type="entry name" value="Acyl_CoA_acyltransferase"/>
</dbReference>